<feature type="transmembrane region" description="Helical" evidence="4">
    <location>
        <begin position="159"/>
        <end position="181"/>
    </location>
</feature>
<dbReference type="InterPro" id="IPR011701">
    <property type="entry name" value="MFS"/>
</dbReference>
<gene>
    <name evidence="6" type="ORF">SAMN06295937_10942</name>
</gene>
<evidence type="ECO:0000313" key="6">
    <source>
        <dbReference type="EMBL" id="SKC10444.1"/>
    </source>
</evidence>
<keyword evidence="7" id="KW-1185">Reference proteome</keyword>
<dbReference type="PROSITE" id="PS50850">
    <property type="entry name" value="MFS"/>
    <property type="match status" value="1"/>
</dbReference>
<feature type="transmembrane region" description="Helical" evidence="4">
    <location>
        <begin position="193"/>
        <end position="213"/>
    </location>
</feature>
<sequence length="272" mass="28612">MVLPTILFWLIANQGWRSGFVLLAALALLVGLPACILAIRDLPRAPPTTMNAVEHASPSFWALLRSNHRILLLCLATAFGNAPIVAIASQFQPLMIDLGIDAAKAAGLIGLLAGSVLVGTVVAGALVDRIWGPIVAFLFSVGPLIGCVILLQGQIDMTMAITATILVGLAQGAEIDIIAYLSARYFGLRHYSTIYGCTIMAAVLAAVAGQVTIGVLYDRTGGYESALYLFIGCLVISAILFLSLGRYPADTIGDRTVITPATADPIQRGRAH</sequence>
<dbReference type="SUPFAM" id="SSF103473">
    <property type="entry name" value="MFS general substrate transporter"/>
    <property type="match status" value="1"/>
</dbReference>
<dbReference type="AlphaFoldDB" id="A0A1T5GPR7"/>
<dbReference type="GO" id="GO:0022857">
    <property type="term" value="F:transmembrane transporter activity"/>
    <property type="evidence" value="ECO:0007669"/>
    <property type="project" value="InterPro"/>
</dbReference>
<name>A0A1T5GPR7_9SPHN</name>
<feature type="transmembrane region" description="Helical" evidence="4">
    <location>
        <begin position="225"/>
        <end position="245"/>
    </location>
</feature>
<feature type="transmembrane region" description="Helical" evidence="4">
    <location>
        <begin position="70"/>
        <end position="88"/>
    </location>
</feature>
<keyword evidence="1 4" id="KW-0812">Transmembrane</keyword>
<reference evidence="7" key="1">
    <citation type="submission" date="2017-02" db="EMBL/GenBank/DDBJ databases">
        <authorList>
            <person name="Varghese N."/>
            <person name="Submissions S."/>
        </authorList>
    </citation>
    <scope>NUCLEOTIDE SEQUENCE [LARGE SCALE GENOMIC DNA]</scope>
    <source>
        <strain evidence="7">R11H</strain>
    </source>
</reference>
<dbReference type="InterPro" id="IPR036259">
    <property type="entry name" value="MFS_trans_sf"/>
</dbReference>
<feature type="transmembrane region" description="Helical" evidence="4">
    <location>
        <begin position="20"/>
        <end position="39"/>
    </location>
</feature>
<evidence type="ECO:0000256" key="1">
    <source>
        <dbReference type="ARBA" id="ARBA00022692"/>
    </source>
</evidence>
<protein>
    <submittedName>
        <fullName evidence="6">Major Facilitator Superfamily protein</fullName>
    </submittedName>
</protein>
<feature type="transmembrane region" description="Helical" evidence="4">
    <location>
        <begin position="108"/>
        <end position="127"/>
    </location>
</feature>
<feature type="domain" description="Major facilitator superfamily (MFS) profile" evidence="5">
    <location>
        <begin position="1"/>
        <end position="249"/>
    </location>
</feature>
<organism evidence="6 7">
    <name type="scientific">Sphingopyxis flava</name>
    <dbReference type="NCBI Taxonomy" id="1507287"/>
    <lineage>
        <taxon>Bacteria</taxon>
        <taxon>Pseudomonadati</taxon>
        <taxon>Pseudomonadota</taxon>
        <taxon>Alphaproteobacteria</taxon>
        <taxon>Sphingomonadales</taxon>
        <taxon>Sphingomonadaceae</taxon>
        <taxon>Sphingopyxis</taxon>
    </lineage>
</organism>
<keyword evidence="3 4" id="KW-0472">Membrane</keyword>
<dbReference type="Pfam" id="PF07690">
    <property type="entry name" value="MFS_1"/>
    <property type="match status" value="1"/>
</dbReference>
<evidence type="ECO:0000313" key="7">
    <source>
        <dbReference type="Proteomes" id="UP000190044"/>
    </source>
</evidence>
<dbReference type="PANTHER" id="PTHR11360:SF284">
    <property type="entry name" value="EG:103B4.3 PROTEIN-RELATED"/>
    <property type="match status" value="1"/>
</dbReference>
<accession>A0A1T5GPR7</accession>
<evidence type="ECO:0000256" key="2">
    <source>
        <dbReference type="ARBA" id="ARBA00022989"/>
    </source>
</evidence>
<dbReference type="Gene3D" id="1.20.1250.20">
    <property type="entry name" value="MFS general substrate transporter like domains"/>
    <property type="match status" value="1"/>
</dbReference>
<proteinExistence type="predicted"/>
<dbReference type="OrthoDB" id="9796632at2"/>
<evidence type="ECO:0000259" key="5">
    <source>
        <dbReference type="PROSITE" id="PS50850"/>
    </source>
</evidence>
<dbReference type="Proteomes" id="UP000190044">
    <property type="component" value="Unassembled WGS sequence"/>
</dbReference>
<evidence type="ECO:0000256" key="3">
    <source>
        <dbReference type="ARBA" id="ARBA00023136"/>
    </source>
</evidence>
<dbReference type="PANTHER" id="PTHR11360">
    <property type="entry name" value="MONOCARBOXYLATE TRANSPORTER"/>
    <property type="match status" value="1"/>
</dbReference>
<evidence type="ECO:0000256" key="4">
    <source>
        <dbReference type="SAM" id="Phobius"/>
    </source>
</evidence>
<dbReference type="InterPro" id="IPR020846">
    <property type="entry name" value="MFS_dom"/>
</dbReference>
<keyword evidence="2 4" id="KW-1133">Transmembrane helix</keyword>
<dbReference type="InterPro" id="IPR050327">
    <property type="entry name" value="Proton-linked_MCT"/>
</dbReference>
<dbReference type="EMBL" id="FUYP01000094">
    <property type="protein sequence ID" value="SKC10444.1"/>
    <property type="molecule type" value="Genomic_DNA"/>
</dbReference>
<feature type="transmembrane region" description="Helical" evidence="4">
    <location>
        <begin position="134"/>
        <end position="153"/>
    </location>
</feature>